<dbReference type="Pfam" id="PF00076">
    <property type="entry name" value="RRM_1"/>
    <property type="match status" value="2"/>
</dbReference>
<keyword evidence="3 5" id="KW-0694">RNA-binding</keyword>
<sequence length="586" mass="63568">MGEAGEGAEVFKNLFGGFSGSLSLFTNNPYQRVNAADAAGAPALSQPESHENGGSKEALKKGKKLAGKEEESKKAEAEPIIHSAEKKKNKKKKNENVVENDNGAPDTKSKSHDVASQDINEGAKAGKKKKKGLVAGETGVSDVIAEGAPSNAEPITPAKELTSVKKEKEKRAKRKVVEEEIQEEFEKKYKGPDGKKAKSESHVHSEDPEIDNILHESLQEENKSQGKRKFEDDDDGLAVPTKKKPKKTKKEVEEEEEKLLRTVFVGNLPTTVKKKQIIREFSQFGKVASARLRSVALVDTKLPRKAAVITGQVNEKRTSQNAYVVFEEVESAKAALAHNMAEFQGKHIRVDMATAPRKDGKPGVDNASEYDRTRSLFVGNVPFDVEEEDLYKVFANDNPELSVEAIRVPRDPQTSISKGFGFVLFKTKAGANAALAKKSTKLGERYLRVVRMGSQQRLKKLTGPTAQDRGRSKSFTVASKRLPEGVTSTGKKGPLPWEGARASKSDGKPGKGTLGRHDPRRTPLGSAKTSGDPAPKVRLTKRPAVLARKQAALFKAGKGPAPPKNAGAKRKNDKGRKGGGKPKKAK</sequence>
<dbReference type="OrthoDB" id="442677at2759"/>
<dbReference type="PANTHER" id="PTHR23236">
    <property type="entry name" value="EUKARYOTIC TRANSLATION INITIATION FACTOR 4B/4H"/>
    <property type="match status" value="1"/>
</dbReference>
<feature type="domain" description="RRM" evidence="7">
    <location>
        <begin position="374"/>
        <end position="457"/>
    </location>
</feature>
<dbReference type="PANTHER" id="PTHR23236:SF25">
    <property type="entry name" value="RNA-BINDING PROTEIN 34"/>
    <property type="match status" value="1"/>
</dbReference>
<dbReference type="InterPro" id="IPR000504">
    <property type="entry name" value="RRM_dom"/>
</dbReference>
<dbReference type="AlphaFoldDB" id="A0A8T0HET3"/>
<evidence type="ECO:0000256" key="4">
    <source>
        <dbReference type="ARBA" id="ARBA00023242"/>
    </source>
</evidence>
<feature type="compositionally biased region" description="Basic residues" evidence="6">
    <location>
        <begin position="567"/>
        <end position="586"/>
    </location>
</feature>
<evidence type="ECO:0000256" key="1">
    <source>
        <dbReference type="ARBA" id="ARBA00004604"/>
    </source>
</evidence>
<dbReference type="InterPro" id="IPR012677">
    <property type="entry name" value="Nucleotide-bd_a/b_plait_sf"/>
</dbReference>
<protein>
    <recommendedName>
        <fullName evidence="7">RRM domain-containing protein</fullName>
    </recommendedName>
</protein>
<dbReference type="Proteomes" id="UP000822688">
    <property type="component" value="Chromosome 6"/>
</dbReference>
<feature type="compositionally biased region" description="Basic and acidic residues" evidence="6">
    <location>
        <begin position="162"/>
        <end position="231"/>
    </location>
</feature>
<evidence type="ECO:0000313" key="8">
    <source>
        <dbReference type="EMBL" id="KAG0568629.1"/>
    </source>
</evidence>
<gene>
    <name evidence="8" type="ORF">KC19_6G034300</name>
</gene>
<proteinExistence type="inferred from homology"/>
<dbReference type="SMART" id="SM00360">
    <property type="entry name" value="RRM"/>
    <property type="match status" value="2"/>
</dbReference>
<keyword evidence="9" id="KW-1185">Reference proteome</keyword>
<evidence type="ECO:0000256" key="2">
    <source>
        <dbReference type="ARBA" id="ARBA00007077"/>
    </source>
</evidence>
<evidence type="ECO:0000256" key="3">
    <source>
        <dbReference type="ARBA" id="ARBA00022884"/>
    </source>
</evidence>
<reference evidence="8 9" key="1">
    <citation type="submission" date="2020-06" db="EMBL/GenBank/DDBJ databases">
        <title>WGS assembly of Ceratodon purpureus strain R40.</title>
        <authorList>
            <person name="Carey S.B."/>
            <person name="Jenkins J."/>
            <person name="Shu S."/>
            <person name="Lovell J.T."/>
            <person name="Sreedasyam A."/>
            <person name="Maumus F."/>
            <person name="Tiley G.P."/>
            <person name="Fernandez-Pozo N."/>
            <person name="Barry K."/>
            <person name="Chen C."/>
            <person name="Wang M."/>
            <person name="Lipzen A."/>
            <person name="Daum C."/>
            <person name="Saski C.A."/>
            <person name="Payton A.C."/>
            <person name="Mcbreen J.C."/>
            <person name="Conrad R.E."/>
            <person name="Kollar L.M."/>
            <person name="Olsson S."/>
            <person name="Huttunen S."/>
            <person name="Landis J.B."/>
            <person name="Wickett N.J."/>
            <person name="Johnson M.G."/>
            <person name="Rensing S.A."/>
            <person name="Grimwood J."/>
            <person name="Schmutz J."/>
            <person name="Mcdaniel S.F."/>
        </authorList>
    </citation>
    <scope>NUCLEOTIDE SEQUENCE [LARGE SCALE GENOMIC DNA]</scope>
    <source>
        <strain evidence="8 9">R40</strain>
    </source>
</reference>
<comment type="similarity">
    <text evidence="2">Belongs to the RRM RBM34 family.</text>
</comment>
<organism evidence="8 9">
    <name type="scientific">Ceratodon purpureus</name>
    <name type="common">Fire moss</name>
    <name type="synonym">Dicranum purpureum</name>
    <dbReference type="NCBI Taxonomy" id="3225"/>
    <lineage>
        <taxon>Eukaryota</taxon>
        <taxon>Viridiplantae</taxon>
        <taxon>Streptophyta</taxon>
        <taxon>Embryophyta</taxon>
        <taxon>Bryophyta</taxon>
        <taxon>Bryophytina</taxon>
        <taxon>Bryopsida</taxon>
        <taxon>Dicranidae</taxon>
        <taxon>Pseudoditrichales</taxon>
        <taxon>Ditrichaceae</taxon>
        <taxon>Ceratodon</taxon>
    </lineage>
</organism>
<feature type="region of interest" description="Disordered" evidence="6">
    <location>
        <begin position="455"/>
        <end position="586"/>
    </location>
</feature>
<evidence type="ECO:0000256" key="6">
    <source>
        <dbReference type="SAM" id="MobiDB-lite"/>
    </source>
</evidence>
<dbReference type="SUPFAM" id="SSF54928">
    <property type="entry name" value="RNA-binding domain, RBD"/>
    <property type="match status" value="2"/>
</dbReference>
<feature type="domain" description="RRM" evidence="7">
    <location>
        <begin position="261"/>
        <end position="355"/>
    </location>
</feature>
<dbReference type="GO" id="GO:0005730">
    <property type="term" value="C:nucleolus"/>
    <property type="evidence" value="ECO:0007669"/>
    <property type="project" value="UniProtKB-SubCell"/>
</dbReference>
<keyword evidence="4" id="KW-0539">Nucleus</keyword>
<feature type="region of interest" description="Disordered" evidence="6">
    <location>
        <begin position="38"/>
        <end position="253"/>
    </location>
</feature>
<dbReference type="PROSITE" id="PS50102">
    <property type="entry name" value="RRM"/>
    <property type="match status" value="2"/>
</dbReference>
<evidence type="ECO:0000313" key="9">
    <source>
        <dbReference type="Proteomes" id="UP000822688"/>
    </source>
</evidence>
<evidence type="ECO:0000256" key="5">
    <source>
        <dbReference type="PROSITE-ProRule" id="PRU00176"/>
    </source>
</evidence>
<comment type="subcellular location">
    <subcellularLocation>
        <location evidence="1">Nucleus</location>
        <location evidence="1">Nucleolus</location>
    </subcellularLocation>
</comment>
<dbReference type="CDD" id="cd12394">
    <property type="entry name" value="RRM1_RBM34"/>
    <property type="match status" value="1"/>
</dbReference>
<evidence type="ECO:0000259" key="7">
    <source>
        <dbReference type="PROSITE" id="PS50102"/>
    </source>
</evidence>
<dbReference type="EMBL" id="CM026427">
    <property type="protein sequence ID" value="KAG0568629.1"/>
    <property type="molecule type" value="Genomic_DNA"/>
</dbReference>
<dbReference type="InterPro" id="IPR035979">
    <property type="entry name" value="RBD_domain_sf"/>
</dbReference>
<dbReference type="Gene3D" id="3.30.70.330">
    <property type="match status" value="2"/>
</dbReference>
<dbReference type="GO" id="GO:0003723">
    <property type="term" value="F:RNA binding"/>
    <property type="evidence" value="ECO:0007669"/>
    <property type="project" value="UniProtKB-UniRule"/>
</dbReference>
<feature type="compositionally biased region" description="Basic and acidic residues" evidence="6">
    <location>
        <begin position="48"/>
        <end position="86"/>
    </location>
</feature>
<feature type="compositionally biased region" description="Basic and acidic residues" evidence="6">
    <location>
        <begin position="501"/>
        <end position="521"/>
    </location>
</feature>
<accession>A0A8T0HET3</accession>
<name>A0A8T0HET3_CERPU</name>
<comment type="caution">
    <text evidence="8">The sequence shown here is derived from an EMBL/GenBank/DDBJ whole genome shotgun (WGS) entry which is preliminary data.</text>
</comment>